<dbReference type="SUPFAM" id="SSF57959">
    <property type="entry name" value="Leucine zipper domain"/>
    <property type="match status" value="1"/>
</dbReference>
<evidence type="ECO:0008006" key="4">
    <source>
        <dbReference type="Google" id="ProtNLM"/>
    </source>
</evidence>
<evidence type="ECO:0000256" key="1">
    <source>
        <dbReference type="SAM" id="MobiDB-lite"/>
    </source>
</evidence>
<dbReference type="Proteomes" id="UP000766486">
    <property type="component" value="Unassembled WGS sequence"/>
</dbReference>
<proteinExistence type="predicted"/>
<protein>
    <recommendedName>
        <fullName evidence="4">BZIP domain-containing protein</fullName>
    </recommendedName>
</protein>
<dbReference type="EMBL" id="CABFNS010000799">
    <property type="protein sequence ID" value="VUC29336.1"/>
    <property type="molecule type" value="Genomic_DNA"/>
</dbReference>
<feature type="region of interest" description="Disordered" evidence="1">
    <location>
        <begin position="96"/>
        <end position="118"/>
    </location>
</feature>
<comment type="caution">
    <text evidence="2">The sequence shown here is derived from an EMBL/GenBank/DDBJ whole genome shotgun (WGS) entry which is preliminary data.</text>
</comment>
<dbReference type="Gene3D" id="1.20.5.170">
    <property type="match status" value="1"/>
</dbReference>
<accession>A0ABY6UE29</accession>
<evidence type="ECO:0000313" key="2">
    <source>
        <dbReference type="EMBL" id="VUC29336.1"/>
    </source>
</evidence>
<keyword evidence="3" id="KW-1185">Reference proteome</keyword>
<gene>
    <name evidence="2" type="ORF">CLO192961_LOCUS258267</name>
</gene>
<dbReference type="InterPro" id="IPR046347">
    <property type="entry name" value="bZIP_sf"/>
</dbReference>
<sequence length="358" mass="40192">MGSAEAELEVPIQHPPCCFLRPTDPVHLQRRRERGRRAQAAFRQRKAKQSNELEERNIHLVQGIERLVSVATGEECPEVLAAINYLADAAGLDAKVTPRHQQQTQTDSQKDESSPPTSIKEDVVFNLATRGTVQNRYQDITSPSTPSRLDCGMWVDPAHYMRVSLPPEDIIPYIGSGADTFAGRLFWSVMEHSQSGCTGRHVHPRLSDLMSKAVDHCKVTQEVNLSFVKAMAQARLEFKNTGSISPKYASAGEPDLGMVICERIKKDYLERGKNPDVWLPSVAIEEHLRRRINDPTAFKLLEDAAKGEGDPTLRAILENIQCRLFDNTICFGDGPRWHVDVVDCLFLEWMERTSGSSF</sequence>
<feature type="compositionally biased region" description="Basic and acidic residues" evidence="1">
    <location>
        <begin position="108"/>
        <end position="118"/>
    </location>
</feature>
<reference evidence="2 3" key="1">
    <citation type="submission" date="2019-06" db="EMBL/GenBank/DDBJ databases">
        <authorList>
            <person name="Broberg M."/>
        </authorList>
    </citation>
    <scope>NUCLEOTIDE SEQUENCE [LARGE SCALE GENOMIC DNA]</scope>
</reference>
<organism evidence="2 3">
    <name type="scientific">Bionectria ochroleuca</name>
    <name type="common">Gliocladium roseum</name>
    <dbReference type="NCBI Taxonomy" id="29856"/>
    <lineage>
        <taxon>Eukaryota</taxon>
        <taxon>Fungi</taxon>
        <taxon>Dikarya</taxon>
        <taxon>Ascomycota</taxon>
        <taxon>Pezizomycotina</taxon>
        <taxon>Sordariomycetes</taxon>
        <taxon>Hypocreomycetidae</taxon>
        <taxon>Hypocreales</taxon>
        <taxon>Bionectriaceae</taxon>
        <taxon>Clonostachys</taxon>
    </lineage>
</organism>
<evidence type="ECO:0000313" key="3">
    <source>
        <dbReference type="Proteomes" id="UP000766486"/>
    </source>
</evidence>
<name>A0ABY6UE29_BIOOC</name>